<dbReference type="SMART" id="SM00487">
    <property type="entry name" value="DEXDc"/>
    <property type="match status" value="1"/>
</dbReference>
<dbReference type="EMBL" id="DSDY01000183">
    <property type="protein sequence ID" value="HDS11172.1"/>
    <property type="molecule type" value="Genomic_DNA"/>
</dbReference>
<name>A0A7C1IJ47_9CREN</name>
<feature type="domain" description="Helicase C-terminal" evidence="5">
    <location>
        <begin position="239"/>
        <end position="386"/>
    </location>
</feature>
<evidence type="ECO:0000256" key="2">
    <source>
        <dbReference type="ARBA" id="ARBA00022840"/>
    </source>
</evidence>
<sequence length="931" mass="105511">MISERLVMLVREKGWASLNELQLKSIGIVKRGDNVLITAPTGSGKTEAALLPVLDEMLRTSPEPVSLLYITPMRALINDVFNRIKWWADKLGLTIARKHGEVSQREKNMRNKVKPQILVLTPESLKIDLDWAPRFRENYRSVRWIIIDEVHEIAGNKRGAQLSLLLERLRKLFSIDPQIIALSATIGSPEEVLELISGSSSRRRTVLTYNGTRKSSILVEYLDTSRFTGDEYWAKVAWKVLGEIEPVTIVFVQSRYAAERLFKELSSLGLEEIAVHHSSVSGEIKEDIEDKMRKGYVKAVITTRTLELGIDIGYIKKVVVVGSPATALSLAQKVGRSGHREGEESRGVVIATSVAELLESVAAAENMLEGIIEPQKLIPCPLDIIAREALGMALSGVEVTPEILASLARDSKVCRDFDEEQARRLLDFLSSRKLMKRGDKGYRLSSGFFKIWSFGRDKKWWSRDFSEFFTVISEREVFQVRHGENTIGELDSQFVYRYLRVGDTVRLAGRSWRVIDIDDNSKKISVAPAPRETSEIPVWRGLAQSVSNEVLIGVINVLRRGVSKENILLSEEARSIIEKAREEWMRINGDEAESKVWVHEKGDSQVIITFMGQRINEALGLLLLSALSRVTTSISLKVTPYAVMVKPKIDLGEVFGRFSCFNELKRELLRVVDRHPLYVSVLNELRYSLGAIGDKSDEEKEFVKSEASRQLLHQYMDIDGLWVMINSLRKGEIELRKLESEPPSFITEELSSTLELKPWYRDLSGALQKLLKGWAFTVEEISEALLLPARTIEHKLKEMRKPGSKARVTKFIDTETGEARWCLMDDLPGLASDGDFRESFTPLDNKQPFQLKIKADSDDAYMEFVFTPSLSVISEIINKVPFDEIYELQVQPLVNGIYRNLSPRYYFVKKSIAPYLVLNGVAYLQKIKGLE</sequence>
<evidence type="ECO:0000259" key="5">
    <source>
        <dbReference type="PROSITE" id="PS51194"/>
    </source>
</evidence>
<keyword evidence="6" id="KW-0378">Hydrolase</keyword>
<keyword evidence="1" id="KW-0547">Nucleotide-binding</keyword>
<protein>
    <submittedName>
        <fullName evidence="6">DEAD/DEAH box helicase</fullName>
    </submittedName>
</protein>
<dbReference type="PANTHER" id="PTHR47962">
    <property type="entry name" value="ATP-DEPENDENT HELICASE LHR-RELATED-RELATED"/>
    <property type="match status" value="1"/>
</dbReference>
<gene>
    <name evidence="6" type="ORF">ENO04_06140</name>
</gene>
<dbReference type="InterPro" id="IPR017170">
    <property type="entry name" value="Lhr-like"/>
</dbReference>
<dbReference type="PROSITE" id="PS51194">
    <property type="entry name" value="HELICASE_CTER"/>
    <property type="match status" value="1"/>
</dbReference>
<comment type="caution">
    <text evidence="6">The sequence shown here is derived from an EMBL/GenBank/DDBJ whole genome shotgun (WGS) entry which is preliminary data.</text>
</comment>
<dbReference type="SUPFAM" id="SSF52540">
    <property type="entry name" value="P-loop containing nucleoside triphosphate hydrolases"/>
    <property type="match status" value="1"/>
</dbReference>
<keyword evidence="2" id="KW-0067">ATP-binding</keyword>
<proteinExistence type="inferred from homology"/>
<dbReference type="PANTHER" id="PTHR47962:SF5">
    <property type="entry name" value="ATP-DEPENDENT HELICASE LHR-RELATED"/>
    <property type="match status" value="1"/>
</dbReference>
<dbReference type="AlphaFoldDB" id="A0A7C1IJ47"/>
<evidence type="ECO:0000256" key="3">
    <source>
        <dbReference type="ARBA" id="ARBA00093467"/>
    </source>
</evidence>
<dbReference type="InterPro" id="IPR045628">
    <property type="entry name" value="Lhr_WH_dom"/>
</dbReference>
<evidence type="ECO:0000256" key="1">
    <source>
        <dbReference type="ARBA" id="ARBA00022741"/>
    </source>
</evidence>
<organism evidence="6">
    <name type="scientific">Fervidicoccus fontis</name>
    <dbReference type="NCBI Taxonomy" id="683846"/>
    <lineage>
        <taxon>Archaea</taxon>
        <taxon>Thermoproteota</taxon>
        <taxon>Thermoprotei</taxon>
        <taxon>Fervidicoccales</taxon>
        <taxon>Fervidicoccaceae</taxon>
        <taxon>Fervidicoccus</taxon>
    </lineage>
</organism>
<reference evidence="6" key="1">
    <citation type="journal article" date="2020" name="mSystems">
        <title>Genome- and Community-Level Interaction Insights into Carbon Utilization and Element Cycling Functions of Hydrothermarchaeota in Hydrothermal Sediment.</title>
        <authorList>
            <person name="Zhou Z."/>
            <person name="Liu Y."/>
            <person name="Xu W."/>
            <person name="Pan J."/>
            <person name="Luo Z.H."/>
            <person name="Li M."/>
        </authorList>
    </citation>
    <scope>NUCLEOTIDE SEQUENCE [LARGE SCALE GENOMIC DNA]</scope>
    <source>
        <strain evidence="6">SpSt-123</strain>
    </source>
</reference>
<evidence type="ECO:0000313" key="6">
    <source>
        <dbReference type="EMBL" id="HDS11172.1"/>
    </source>
</evidence>
<dbReference type="InterPro" id="IPR011545">
    <property type="entry name" value="DEAD/DEAH_box_helicase_dom"/>
</dbReference>
<dbReference type="GO" id="GO:0005524">
    <property type="term" value="F:ATP binding"/>
    <property type="evidence" value="ECO:0007669"/>
    <property type="project" value="UniProtKB-KW"/>
</dbReference>
<accession>A0A7C1IJ47</accession>
<dbReference type="SMART" id="SM00490">
    <property type="entry name" value="HELICc"/>
    <property type="match status" value="1"/>
</dbReference>
<dbReference type="InterPro" id="IPR014001">
    <property type="entry name" value="Helicase_ATP-bd"/>
</dbReference>
<dbReference type="InterPro" id="IPR052511">
    <property type="entry name" value="ATP-dep_Helicase"/>
</dbReference>
<dbReference type="Gene3D" id="3.40.50.300">
    <property type="entry name" value="P-loop containing nucleotide triphosphate hydrolases"/>
    <property type="match status" value="2"/>
</dbReference>
<dbReference type="InterPro" id="IPR001650">
    <property type="entry name" value="Helicase_C-like"/>
</dbReference>
<dbReference type="GO" id="GO:0140097">
    <property type="term" value="F:catalytic activity, acting on DNA"/>
    <property type="evidence" value="ECO:0007669"/>
    <property type="project" value="UniProtKB-ARBA"/>
</dbReference>
<dbReference type="Pfam" id="PF00270">
    <property type="entry name" value="DEAD"/>
    <property type="match status" value="1"/>
</dbReference>
<feature type="domain" description="Helicase ATP-binding" evidence="4">
    <location>
        <begin position="26"/>
        <end position="204"/>
    </location>
</feature>
<evidence type="ECO:0000259" key="4">
    <source>
        <dbReference type="PROSITE" id="PS51192"/>
    </source>
</evidence>
<dbReference type="GO" id="GO:0016887">
    <property type="term" value="F:ATP hydrolysis activity"/>
    <property type="evidence" value="ECO:0007669"/>
    <property type="project" value="TreeGrafter"/>
</dbReference>
<dbReference type="GO" id="GO:0003677">
    <property type="term" value="F:DNA binding"/>
    <property type="evidence" value="ECO:0007669"/>
    <property type="project" value="TreeGrafter"/>
</dbReference>
<keyword evidence="6" id="KW-0347">Helicase</keyword>
<dbReference type="PROSITE" id="PS51192">
    <property type="entry name" value="HELICASE_ATP_BIND_1"/>
    <property type="match status" value="1"/>
</dbReference>
<dbReference type="Pfam" id="PF00271">
    <property type="entry name" value="Helicase_C"/>
    <property type="match status" value="1"/>
</dbReference>
<dbReference type="GO" id="GO:0004386">
    <property type="term" value="F:helicase activity"/>
    <property type="evidence" value="ECO:0007669"/>
    <property type="project" value="UniProtKB-KW"/>
</dbReference>
<dbReference type="PIRSF" id="PIRSF037307">
    <property type="entry name" value="Lhr-like_helic_prd"/>
    <property type="match status" value="1"/>
</dbReference>
<dbReference type="Pfam" id="PF19306">
    <property type="entry name" value="WHD_Lhr"/>
    <property type="match status" value="1"/>
</dbReference>
<dbReference type="InterPro" id="IPR027417">
    <property type="entry name" value="P-loop_NTPase"/>
</dbReference>
<comment type="similarity">
    <text evidence="3">Belongs to the Lhr helicase family. Lhr-Core subfamily.</text>
</comment>